<sequence>MIVESPNTPSPPASQPAPPITLGTQALGTPESRTHHRELNREATVPAQINHRSRQAPPLSLSRASSSDLQTSLLPWQPPQVTCNLFQHPTTIMVLQPRRRTKNPDPVYAGKSHRRTPFPLSLPLPASCSSPHHHRYNINLHRARALSPQLPLMPSSSHGYPSR</sequence>
<feature type="region of interest" description="Disordered" evidence="1">
    <location>
        <begin position="1"/>
        <end position="67"/>
    </location>
</feature>
<feature type="compositionally biased region" description="Pro residues" evidence="1">
    <location>
        <begin position="8"/>
        <end position="19"/>
    </location>
</feature>
<comment type="caution">
    <text evidence="2">The sequence shown here is derived from an EMBL/GenBank/DDBJ whole genome shotgun (WGS) entry which is preliminary data.</text>
</comment>
<evidence type="ECO:0000256" key="1">
    <source>
        <dbReference type="SAM" id="MobiDB-lite"/>
    </source>
</evidence>
<gene>
    <name evidence="2" type="ORF">M0R45_011580</name>
</gene>
<feature type="region of interest" description="Disordered" evidence="1">
    <location>
        <begin position="101"/>
        <end position="120"/>
    </location>
</feature>
<dbReference type="Proteomes" id="UP001457282">
    <property type="component" value="Unassembled WGS sequence"/>
</dbReference>
<evidence type="ECO:0000313" key="3">
    <source>
        <dbReference type="Proteomes" id="UP001457282"/>
    </source>
</evidence>
<organism evidence="2 3">
    <name type="scientific">Rubus argutus</name>
    <name type="common">Southern blackberry</name>
    <dbReference type="NCBI Taxonomy" id="59490"/>
    <lineage>
        <taxon>Eukaryota</taxon>
        <taxon>Viridiplantae</taxon>
        <taxon>Streptophyta</taxon>
        <taxon>Embryophyta</taxon>
        <taxon>Tracheophyta</taxon>
        <taxon>Spermatophyta</taxon>
        <taxon>Magnoliopsida</taxon>
        <taxon>eudicotyledons</taxon>
        <taxon>Gunneridae</taxon>
        <taxon>Pentapetalae</taxon>
        <taxon>rosids</taxon>
        <taxon>fabids</taxon>
        <taxon>Rosales</taxon>
        <taxon>Rosaceae</taxon>
        <taxon>Rosoideae</taxon>
        <taxon>Rosoideae incertae sedis</taxon>
        <taxon>Rubus</taxon>
    </lineage>
</organism>
<proteinExistence type="predicted"/>
<accession>A0AAW1YAK3</accession>
<protein>
    <submittedName>
        <fullName evidence="2">Uncharacterized protein</fullName>
    </submittedName>
</protein>
<reference evidence="2 3" key="1">
    <citation type="journal article" date="2023" name="G3 (Bethesda)">
        <title>A chromosome-length genome assembly and annotation of blackberry (Rubus argutus, cv. 'Hillquist').</title>
        <authorList>
            <person name="Bruna T."/>
            <person name="Aryal R."/>
            <person name="Dudchenko O."/>
            <person name="Sargent D.J."/>
            <person name="Mead D."/>
            <person name="Buti M."/>
            <person name="Cavallini A."/>
            <person name="Hytonen T."/>
            <person name="Andres J."/>
            <person name="Pham M."/>
            <person name="Weisz D."/>
            <person name="Mascagni F."/>
            <person name="Usai G."/>
            <person name="Natali L."/>
            <person name="Bassil N."/>
            <person name="Fernandez G.E."/>
            <person name="Lomsadze A."/>
            <person name="Armour M."/>
            <person name="Olukolu B."/>
            <person name="Poorten T."/>
            <person name="Britton C."/>
            <person name="Davik J."/>
            <person name="Ashrafi H."/>
            <person name="Aiden E.L."/>
            <person name="Borodovsky M."/>
            <person name="Worthington M."/>
        </authorList>
    </citation>
    <scope>NUCLEOTIDE SEQUENCE [LARGE SCALE GENOMIC DNA]</scope>
    <source>
        <strain evidence="2">PI 553951</strain>
    </source>
</reference>
<evidence type="ECO:0000313" key="2">
    <source>
        <dbReference type="EMBL" id="KAK9946103.1"/>
    </source>
</evidence>
<keyword evidence="3" id="KW-1185">Reference proteome</keyword>
<dbReference type="AlphaFoldDB" id="A0AAW1YAK3"/>
<dbReference type="EMBL" id="JBEDUW010000002">
    <property type="protein sequence ID" value="KAK9946103.1"/>
    <property type="molecule type" value="Genomic_DNA"/>
</dbReference>
<name>A0AAW1YAK3_RUBAR</name>